<dbReference type="AlphaFoldDB" id="A0A6B2NPC5"/>
<accession>A0A6B2NPC5</accession>
<name>A0A6B2NPC5_9RHOB</name>
<evidence type="ECO:0000313" key="2">
    <source>
        <dbReference type="EMBL" id="NDW44397.1"/>
    </source>
</evidence>
<evidence type="ECO:0000256" key="1">
    <source>
        <dbReference type="SAM" id="MobiDB-lite"/>
    </source>
</evidence>
<organism evidence="2">
    <name type="scientific">Ruegeria sp. PrR005</name>
    <dbReference type="NCBI Taxonomy" id="2706882"/>
    <lineage>
        <taxon>Bacteria</taxon>
        <taxon>Pseudomonadati</taxon>
        <taxon>Pseudomonadota</taxon>
        <taxon>Alphaproteobacteria</taxon>
        <taxon>Rhodobacterales</taxon>
        <taxon>Roseobacteraceae</taxon>
        <taxon>Ruegeria</taxon>
    </lineage>
</organism>
<proteinExistence type="predicted"/>
<dbReference type="Pfam" id="PF10123">
    <property type="entry name" value="Mu-like_Pro"/>
    <property type="match status" value="1"/>
</dbReference>
<dbReference type="EMBL" id="JAAGOX010000008">
    <property type="protein sequence ID" value="NDW44397.1"/>
    <property type="molecule type" value="Genomic_DNA"/>
</dbReference>
<comment type="caution">
    <text evidence="2">The sequence shown here is derived from an EMBL/GenBank/DDBJ whole genome shotgun (WGS) entry which is preliminary data.</text>
</comment>
<gene>
    <name evidence="2" type="ORF">G0P99_05455</name>
</gene>
<dbReference type="InterPro" id="IPR012106">
    <property type="entry name" value="Phage_Mu_Gp1"/>
</dbReference>
<sequence length="238" mass="26262">MERVATCDRELPGEAPDWVHLFPLGEMTGRDGRRFSLSDPNAVIDAFRRGGVDLPVDYDHQNDRPPQSGGPVPAAGWIKDLKITETGLWGRVEWTAQARELIGAKAYRYLSPSFLYLKEGRTITRLKGAGLVHNPNLELEALASQESKMDEMDFRAKLAGLVKLDPEADDQDILDAVSALVEQAAQMSQQGHDAGLPDPSRYVPIEAVQELMRDRSRTQTEQQSERATAKVGNALAKG</sequence>
<feature type="region of interest" description="Disordered" evidence="1">
    <location>
        <begin position="212"/>
        <end position="238"/>
    </location>
</feature>
<reference evidence="2" key="1">
    <citation type="submission" date="2020-02" db="EMBL/GenBank/DDBJ databases">
        <title>Delineation of the pyrene-degrading pathway in Roseobacter clade bacteria by genomic analysis.</title>
        <authorList>
            <person name="Zhou H."/>
            <person name="Wang H."/>
        </authorList>
    </citation>
    <scope>NUCLEOTIDE SEQUENCE</scope>
    <source>
        <strain evidence="2">PrR005</strain>
    </source>
</reference>
<protein>
    <submittedName>
        <fullName evidence="2">Uncharacterized protein</fullName>
    </submittedName>
</protein>
<feature type="compositionally biased region" description="Basic and acidic residues" evidence="1">
    <location>
        <begin position="212"/>
        <end position="228"/>
    </location>
</feature>